<dbReference type="EMBL" id="OK499992">
    <property type="protein sequence ID" value="UGO50941.1"/>
    <property type="molecule type" value="Genomic_DNA"/>
</dbReference>
<gene>
    <name evidence="1" type="ORF">NATE_88</name>
</gene>
<name>A0AAE9CEC1_9CAUD</name>
<accession>A0AAE9CEC1</accession>
<keyword evidence="2" id="KW-1185">Reference proteome</keyword>
<reference evidence="1" key="1">
    <citation type="submission" date="2021-10" db="EMBL/GenBank/DDBJ databases">
        <authorList>
            <person name="Lavering E.D."/>
            <person name="James R."/>
            <person name="Fairholm J.D."/>
            <person name="Ogilvie B.H."/>
            <person name="Thurgood T.L."/>
            <person name="Robison R.A."/>
            <person name="Grose J.H."/>
        </authorList>
    </citation>
    <scope>NUCLEOTIDE SEQUENCE</scope>
</reference>
<organism evidence="1 2">
    <name type="scientific">Bacillus phage vB_BanS_Nate</name>
    <dbReference type="NCBI Taxonomy" id="2894788"/>
    <lineage>
        <taxon>Viruses</taxon>
        <taxon>Duplodnaviria</taxon>
        <taxon>Heunggongvirae</taxon>
        <taxon>Uroviricota</taxon>
        <taxon>Caudoviricetes</taxon>
        <taxon>Joanripponvirinae</taxon>
        <taxon>Natevirus</taxon>
        <taxon>Natevirus nate</taxon>
    </lineage>
</organism>
<evidence type="ECO:0000313" key="2">
    <source>
        <dbReference type="Proteomes" id="UP000827544"/>
    </source>
</evidence>
<sequence length="91" mass="10263">MSDVILVEAWAIRAEDGGYLIMEQTADTSIDVMTTNYIDNAHYFNTYEEAQDEAKKILNNDGKFEYWKVSNPVGVVKVEKTIKVGTVKGLK</sequence>
<evidence type="ECO:0000313" key="1">
    <source>
        <dbReference type="EMBL" id="UGO50941.1"/>
    </source>
</evidence>
<proteinExistence type="predicted"/>
<protein>
    <submittedName>
        <fullName evidence="1">Ribonuclease e</fullName>
    </submittedName>
</protein>
<dbReference type="Proteomes" id="UP000827544">
    <property type="component" value="Segment"/>
</dbReference>